<evidence type="ECO:0000256" key="3">
    <source>
        <dbReference type="ARBA" id="ARBA00022448"/>
    </source>
</evidence>
<dbReference type="InterPro" id="IPR036761">
    <property type="entry name" value="TTHA0802/YceI-like_sf"/>
</dbReference>
<sequence>MSATNTATSFGQVARSLHWLTALLILSAIGLGLYAEGLPHDSSEALAAKAEVFSIHKTIGMAAFLVALVRIVWALTQPKPAPIHPERKAETLLAELIHWSLYIAMLVMPLSGWVHHAAVEGFAPILWPFGQDLPFVPKSETVAQAASLIHLLSSKLLIGSILLHVLGALKHAIIDRDGTLARMVSGRSVGRPGPHPVAPALIAVAIYAAGASVALTLAPVSPENATVPARTAAPSASSAGNWQVQTGTLGFSVLQMGADVGGSFANWQADIQFDEQPTNGSHGKVKVTIDTTSLSLGSVTEQAKGADFFDTANHATAIFEADILPAASGYEARGTLALRGQTQPVSLPFTLAIDGDIATMTGSTTLDRRAFGIGASYGDEATVGFNVGVTVELTAKRAQ</sequence>
<dbReference type="RefSeq" id="WP_146285655.1">
    <property type="nucleotide sequence ID" value="NZ_BMLP01000001.1"/>
</dbReference>
<dbReference type="InterPro" id="IPR011577">
    <property type="entry name" value="Cyt_b561_bac/Ni-Hgenase"/>
</dbReference>
<dbReference type="GO" id="GO:0046872">
    <property type="term" value="F:metal ion binding"/>
    <property type="evidence" value="ECO:0007669"/>
    <property type="project" value="UniProtKB-KW"/>
</dbReference>
<dbReference type="GO" id="GO:0022904">
    <property type="term" value="P:respiratory electron transport chain"/>
    <property type="evidence" value="ECO:0007669"/>
    <property type="project" value="InterPro"/>
</dbReference>
<comment type="similarity">
    <text evidence="12">Belongs to the cytochrome b561 family.</text>
</comment>
<evidence type="ECO:0000256" key="8">
    <source>
        <dbReference type="ARBA" id="ARBA00022982"/>
    </source>
</evidence>
<dbReference type="EMBL" id="BMLP01000001">
    <property type="protein sequence ID" value="GGO25690.1"/>
    <property type="molecule type" value="Genomic_DNA"/>
</dbReference>
<keyword evidence="3" id="KW-0813">Transport</keyword>
<dbReference type="Gene3D" id="2.40.128.110">
    <property type="entry name" value="Lipid/polyisoprenoid-binding, YceI-like"/>
    <property type="match status" value="1"/>
</dbReference>
<comment type="cofactor">
    <cofactor evidence="1">
        <name>heme b</name>
        <dbReference type="ChEBI" id="CHEBI:60344"/>
    </cofactor>
</comment>
<feature type="transmembrane region" description="Helical" evidence="13">
    <location>
        <begin position="17"/>
        <end position="35"/>
    </location>
</feature>
<keyword evidence="5" id="KW-0349">Heme</keyword>
<keyword evidence="8" id="KW-0249">Electron transport</keyword>
<name>A0A917YJK3_9RHOB</name>
<accession>A0A917YJK3</accession>
<evidence type="ECO:0000256" key="9">
    <source>
        <dbReference type="ARBA" id="ARBA00022989"/>
    </source>
</evidence>
<keyword evidence="9 13" id="KW-1133">Transmembrane helix</keyword>
<dbReference type="PANTHER" id="PTHR30529">
    <property type="entry name" value="CYTOCHROME B561"/>
    <property type="match status" value="1"/>
</dbReference>
<dbReference type="PANTHER" id="PTHR30529:SF7">
    <property type="entry name" value="CYTOCHROME B561 BACTERIAL_NI-HYDROGENASE DOMAIN-CONTAINING PROTEIN"/>
    <property type="match status" value="1"/>
</dbReference>
<evidence type="ECO:0000256" key="1">
    <source>
        <dbReference type="ARBA" id="ARBA00001970"/>
    </source>
</evidence>
<gene>
    <name evidence="15" type="ORF">GCM10010991_05620</name>
</gene>
<keyword evidence="6 13" id="KW-0812">Transmembrane</keyword>
<dbReference type="GO" id="GO:0020037">
    <property type="term" value="F:heme binding"/>
    <property type="evidence" value="ECO:0007669"/>
    <property type="project" value="TreeGrafter"/>
</dbReference>
<keyword evidence="4" id="KW-1003">Cell membrane</keyword>
<evidence type="ECO:0000313" key="15">
    <source>
        <dbReference type="EMBL" id="GGO25690.1"/>
    </source>
</evidence>
<dbReference type="SUPFAM" id="SSF81342">
    <property type="entry name" value="Transmembrane di-heme cytochromes"/>
    <property type="match status" value="1"/>
</dbReference>
<dbReference type="InterPro" id="IPR016174">
    <property type="entry name" value="Di-haem_cyt_TM"/>
</dbReference>
<evidence type="ECO:0000256" key="2">
    <source>
        <dbReference type="ARBA" id="ARBA00004651"/>
    </source>
</evidence>
<evidence type="ECO:0000256" key="13">
    <source>
        <dbReference type="SAM" id="Phobius"/>
    </source>
</evidence>
<organism evidence="15 16">
    <name type="scientific">Gemmobacter aquaticus</name>
    <dbReference type="NCBI Taxonomy" id="490185"/>
    <lineage>
        <taxon>Bacteria</taxon>
        <taxon>Pseudomonadati</taxon>
        <taxon>Pseudomonadota</taxon>
        <taxon>Alphaproteobacteria</taxon>
        <taxon>Rhodobacterales</taxon>
        <taxon>Paracoccaceae</taxon>
        <taxon>Gemmobacter</taxon>
    </lineage>
</organism>
<dbReference type="AlphaFoldDB" id="A0A917YJK3"/>
<protein>
    <recommendedName>
        <fullName evidence="14">Lipid/polyisoprenoid-binding YceI-like domain-containing protein</fullName>
    </recommendedName>
</protein>
<evidence type="ECO:0000256" key="10">
    <source>
        <dbReference type="ARBA" id="ARBA00023004"/>
    </source>
</evidence>
<evidence type="ECO:0000256" key="12">
    <source>
        <dbReference type="ARBA" id="ARBA00037975"/>
    </source>
</evidence>
<dbReference type="GO" id="GO:0005886">
    <property type="term" value="C:plasma membrane"/>
    <property type="evidence" value="ECO:0007669"/>
    <property type="project" value="UniProtKB-SubCell"/>
</dbReference>
<keyword evidence="11 13" id="KW-0472">Membrane</keyword>
<keyword evidence="10" id="KW-0408">Iron</keyword>
<dbReference type="InterPro" id="IPR007372">
    <property type="entry name" value="Lipid/polyisoprenoid-bd_YceI"/>
</dbReference>
<dbReference type="GO" id="GO:0009055">
    <property type="term" value="F:electron transfer activity"/>
    <property type="evidence" value="ECO:0007669"/>
    <property type="project" value="InterPro"/>
</dbReference>
<evidence type="ECO:0000313" key="16">
    <source>
        <dbReference type="Proteomes" id="UP000598196"/>
    </source>
</evidence>
<keyword evidence="7" id="KW-0479">Metal-binding</keyword>
<comment type="caution">
    <text evidence="15">The sequence shown here is derived from an EMBL/GenBank/DDBJ whole genome shotgun (WGS) entry which is preliminary data.</text>
</comment>
<dbReference type="Pfam" id="PF04264">
    <property type="entry name" value="YceI"/>
    <property type="match status" value="1"/>
</dbReference>
<proteinExistence type="inferred from homology"/>
<dbReference type="Pfam" id="PF01292">
    <property type="entry name" value="Ni_hydr_CYTB"/>
    <property type="match status" value="1"/>
</dbReference>
<feature type="transmembrane region" description="Helical" evidence="13">
    <location>
        <begin position="96"/>
        <end position="114"/>
    </location>
</feature>
<feature type="transmembrane region" description="Helical" evidence="13">
    <location>
        <begin position="55"/>
        <end position="75"/>
    </location>
</feature>
<dbReference type="SUPFAM" id="SSF101874">
    <property type="entry name" value="YceI-like"/>
    <property type="match status" value="1"/>
</dbReference>
<comment type="subcellular location">
    <subcellularLocation>
        <location evidence="2">Cell membrane</location>
        <topology evidence="2">Multi-pass membrane protein</topology>
    </subcellularLocation>
</comment>
<evidence type="ECO:0000256" key="4">
    <source>
        <dbReference type="ARBA" id="ARBA00022475"/>
    </source>
</evidence>
<keyword evidence="16" id="KW-1185">Reference proteome</keyword>
<dbReference type="Proteomes" id="UP000598196">
    <property type="component" value="Unassembled WGS sequence"/>
</dbReference>
<dbReference type="SMART" id="SM00867">
    <property type="entry name" value="YceI"/>
    <property type="match status" value="1"/>
</dbReference>
<evidence type="ECO:0000256" key="7">
    <source>
        <dbReference type="ARBA" id="ARBA00022723"/>
    </source>
</evidence>
<dbReference type="OrthoDB" id="1247465at2"/>
<dbReference type="Gene3D" id="1.20.950.20">
    <property type="entry name" value="Transmembrane di-heme cytochromes, Chain C"/>
    <property type="match status" value="1"/>
</dbReference>
<reference evidence="15 16" key="1">
    <citation type="journal article" date="2014" name="Int. J. Syst. Evol. Microbiol.">
        <title>Complete genome sequence of Corynebacterium casei LMG S-19264T (=DSM 44701T), isolated from a smear-ripened cheese.</title>
        <authorList>
            <consortium name="US DOE Joint Genome Institute (JGI-PGF)"/>
            <person name="Walter F."/>
            <person name="Albersmeier A."/>
            <person name="Kalinowski J."/>
            <person name="Ruckert C."/>
        </authorList>
    </citation>
    <scope>NUCLEOTIDE SEQUENCE [LARGE SCALE GENOMIC DNA]</scope>
    <source>
        <strain evidence="15 16">CGMCC 1.7029</strain>
    </source>
</reference>
<evidence type="ECO:0000256" key="5">
    <source>
        <dbReference type="ARBA" id="ARBA00022617"/>
    </source>
</evidence>
<evidence type="ECO:0000256" key="11">
    <source>
        <dbReference type="ARBA" id="ARBA00023136"/>
    </source>
</evidence>
<evidence type="ECO:0000259" key="14">
    <source>
        <dbReference type="SMART" id="SM00867"/>
    </source>
</evidence>
<evidence type="ECO:0000256" key="6">
    <source>
        <dbReference type="ARBA" id="ARBA00022692"/>
    </source>
</evidence>
<dbReference type="InterPro" id="IPR052168">
    <property type="entry name" value="Cytochrome_b561_oxidase"/>
</dbReference>
<feature type="domain" description="Lipid/polyisoprenoid-binding YceI-like" evidence="14">
    <location>
        <begin position="241"/>
        <end position="396"/>
    </location>
</feature>